<feature type="signal peptide" evidence="2">
    <location>
        <begin position="1"/>
        <end position="33"/>
    </location>
</feature>
<protein>
    <recommendedName>
        <fullName evidence="4">Macrocin O-methyltransferase</fullName>
    </recommendedName>
</protein>
<dbReference type="EMBL" id="HBGA01032760">
    <property type="protein sequence ID" value="CAD9000687.1"/>
    <property type="molecule type" value="Transcribed_RNA"/>
</dbReference>
<dbReference type="PANTHER" id="PTHR40036:SF1">
    <property type="entry name" value="MACROCIN O-METHYLTRANSFERASE"/>
    <property type="match status" value="1"/>
</dbReference>
<feature type="chain" id="PRO_5030867601" description="Macrocin O-methyltransferase" evidence="2">
    <location>
        <begin position="34"/>
        <end position="426"/>
    </location>
</feature>
<evidence type="ECO:0000256" key="1">
    <source>
        <dbReference type="SAM" id="MobiDB-lite"/>
    </source>
</evidence>
<reference evidence="3" key="1">
    <citation type="submission" date="2021-01" db="EMBL/GenBank/DDBJ databases">
        <authorList>
            <person name="Corre E."/>
            <person name="Pelletier E."/>
            <person name="Niang G."/>
            <person name="Scheremetjew M."/>
            <person name="Finn R."/>
            <person name="Kale V."/>
            <person name="Holt S."/>
            <person name="Cochrane G."/>
            <person name="Meng A."/>
            <person name="Brown T."/>
            <person name="Cohen L."/>
        </authorList>
    </citation>
    <scope>NUCLEOTIDE SEQUENCE</scope>
    <source>
        <strain evidence="3">NIES-381</strain>
    </source>
</reference>
<proteinExistence type="predicted"/>
<accession>A0A7S1I4P8</accession>
<dbReference type="PANTHER" id="PTHR40036">
    <property type="entry name" value="MACROCIN O-METHYLTRANSFERASE"/>
    <property type="match status" value="1"/>
</dbReference>
<gene>
    <name evidence="3" type="ORF">EGYM00392_LOCUS11760</name>
</gene>
<evidence type="ECO:0008006" key="4">
    <source>
        <dbReference type="Google" id="ProtNLM"/>
    </source>
</evidence>
<dbReference type="Pfam" id="PF05711">
    <property type="entry name" value="TylF"/>
    <property type="match status" value="1"/>
</dbReference>
<dbReference type="InterPro" id="IPR029063">
    <property type="entry name" value="SAM-dependent_MTases_sf"/>
</dbReference>
<evidence type="ECO:0000313" key="3">
    <source>
        <dbReference type="EMBL" id="CAD9000687.1"/>
    </source>
</evidence>
<name>A0A7S1I4P8_9EUGL</name>
<sequence>MVSHLEFDTALSDMHPQWLWIFLVLTSVTHIDGTHCAGMPWPPLGGPIETFPYTYKNKTYQALNCKVGNKRKKIIGCRSAHLVEELPRRLHSCSVTDGQGKQWEVPKEAASTIDVMRRRVYCMTQRHFEGQIDGSSWPPVSGNCVPLSMAGFRRAANLQSLVEDVIARDVPGDFLEAGTWKGGLCLLVESIFDAYHQFPRRKVWLADSFRGIPKPTLDVDKQEHSGSHNYKILHLGGVHVVKKIFQTFGYLNDNTKWVVGFFKDSFPKQIDQWKRDSTRFAVIRLDGGLYESVWDSLFFLYPFVSDGGYVIIDDYTDWNGARKATLDYIVENDLNVTIYPVFHKPGEMPRGAWFRKPGGPEAAASVASTATEPAAQDAEEEEEEVTTAQGSPALTDGDSKPEGPEAAATASTDSFAQRFVKFWRPW</sequence>
<keyword evidence="2" id="KW-0732">Signal</keyword>
<dbReference type="AlphaFoldDB" id="A0A7S1I4P8"/>
<feature type="region of interest" description="Disordered" evidence="1">
    <location>
        <begin position="352"/>
        <end position="412"/>
    </location>
</feature>
<feature type="compositionally biased region" description="Low complexity" evidence="1">
    <location>
        <begin position="360"/>
        <end position="376"/>
    </location>
</feature>
<dbReference type="InterPro" id="IPR008884">
    <property type="entry name" value="TylF_MeTrfase"/>
</dbReference>
<organism evidence="3">
    <name type="scientific">Eutreptiella gymnastica</name>
    <dbReference type="NCBI Taxonomy" id="73025"/>
    <lineage>
        <taxon>Eukaryota</taxon>
        <taxon>Discoba</taxon>
        <taxon>Euglenozoa</taxon>
        <taxon>Euglenida</taxon>
        <taxon>Spirocuta</taxon>
        <taxon>Euglenophyceae</taxon>
        <taxon>Eutreptiales</taxon>
        <taxon>Eutreptiaceae</taxon>
        <taxon>Eutreptiella</taxon>
    </lineage>
</organism>
<evidence type="ECO:0000256" key="2">
    <source>
        <dbReference type="SAM" id="SignalP"/>
    </source>
</evidence>
<dbReference type="Gene3D" id="3.40.50.150">
    <property type="entry name" value="Vaccinia Virus protein VP39"/>
    <property type="match status" value="1"/>
</dbReference>